<keyword evidence="2" id="KW-1185">Reference proteome</keyword>
<dbReference type="Proteomes" id="UP000788993">
    <property type="component" value="Unassembled WGS sequence"/>
</dbReference>
<gene>
    <name evidence="1" type="ORF">OGATHE_006545</name>
</gene>
<comment type="caution">
    <text evidence="1">The sequence shown here is derived from an EMBL/GenBank/DDBJ whole genome shotgun (WGS) entry which is preliminary data.</text>
</comment>
<sequence>MVTIIAQTYIEKRHSHNNLGGLDIVLDRFVRQNLTTVDIDLVLDSDVLSKNGDTLESSPFTNSRVPAHNGRFDPSVVLDLRVFQNSRSLDSDTVTNDTVRTNDDVRTDLTSLSDLGRWIDHWPHLDQIDHGWVQNVDTSVDSVTNEFDWLLDKSLDEVWNVSVVDNNTVFRWFIHLSGDNSGLTTMGGVEFEQIPQRVLTDDIGVENEDWGVVLLQDLLSELQRTSSSQRLLLNGEGDANAVLLLVLLEGTNHDFWLVVHRQNNVGTASVGQGLDLVQDHRSVTKLDQRFWQRQRQGSQTSTVTTNQD</sequence>
<dbReference type="EMBL" id="JAEUBD010001571">
    <property type="protein sequence ID" value="KAH3658819.1"/>
    <property type="molecule type" value="Genomic_DNA"/>
</dbReference>
<reference evidence="1" key="2">
    <citation type="submission" date="2021-01" db="EMBL/GenBank/DDBJ databases">
        <authorList>
            <person name="Schikora-Tamarit M.A."/>
        </authorList>
    </citation>
    <scope>NUCLEOTIDE SEQUENCE</scope>
    <source>
        <strain evidence="1">NCAIM Y.01608</strain>
    </source>
</reference>
<reference evidence="1" key="1">
    <citation type="journal article" date="2021" name="Open Biol.">
        <title>Shared evolutionary footprints suggest mitochondrial oxidative damage underlies multiple complex I losses in fungi.</title>
        <authorList>
            <person name="Schikora-Tamarit M.A."/>
            <person name="Marcet-Houben M."/>
            <person name="Nosek J."/>
            <person name="Gabaldon T."/>
        </authorList>
    </citation>
    <scope>NUCLEOTIDE SEQUENCE</scope>
    <source>
        <strain evidence="1">NCAIM Y.01608</strain>
    </source>
</reference>
<evidence type="ECO:0000313" key="2">
    <source>
        <dbReference type="Proteomes" id="UP000788993"/>
    </source>
</evidence>
<evidence type="ECO:0000313" key="1">
    <source>
        <dbReference type="EMBL" id="KAH3658819.1"/>
    </source>
</evidence>
<protein>
    <submittedName>
        <fullName evidence="1">Uncharacterized protein</fullName>
    </submittedName>
</protein>
<dbReference type="AlphaFoldDB" id="A0A9P8SY42"/>
<organism evidence="1 2">
    <name type="scientific">Ogataea polymorpha</name>
    <dbReference type="NCBI Taxonomy" id="460523"/>
    <lineage>
        <taxon>Eukaryota</taxon>
        <taxon>Fungi</taxon>
        <taxon>Dikarya</taxon>
        <taxon>Ascomycota</taxon>
        <taxon>Saccharomycotina</taxon>
        <taxon>Pichiomycetes</taxon>
        <taxon>Pichiales</taxon>
        <taxon>Pichiaceae</taxon>
        <taxon>Ogataea</taxon>
    </lineage>
</organism>
<name>A0A9P8SY42_9ASCO</name>
<proteinExistence type="predicted"/>
<accession>A0A9P8SY42</accession>